<keyword evidence="1 7" id="KW-0456">Lyase</keyword>
<feature type="binding site" evidence="7">
    <location>
        <position position="48"/>
    </location>
    <ligand>
        <name>substrate</name>
    </ligand>
</feature>
<dbReference type="FunFam" id="3.30.230.60:FF:000001">
    <property type="entry name" value="5,6,7,8-tetrahydromethanopterin hydro-lyase"/>
    <property type="match status" value="1"/>
</dbReference>
<dbReference type="GO" id="GO:0019854">
    <property type="term" value="P:L-ascorbic acid catabolic process"/>
    <property type="evidence" value="ECO:0007669"/>
    <property type="project" value="TreeGrafter"/>
</dbReference>
<dbReference type="InterPro" id="IPR020568">
    <property type="entry name" value="Ribosomal_Su5_D2-typ_SF"/>
</dbReference>
<feature type="binding site" evidence="7">
    <location>
        <position position="19"/>
    </location>
    <ligand>
        <name>substrate</name>
    </ligand>
</feature>
<dbReference type="NCBIfam" id="NF009833">
    <property type="entry name" value="PRK13307.1"/>
    <property type="match status" value="1"/>
</dbReference>
<dbReference type="EC" id="4.1.2.43" evidence="7"/>
<dbReference type="InterPro" id="IPR011060">
    <property type="entry name" value="RibuloseP-bd_barrel"/>
</dbReference>
<dbReference type="InterPro" id="IPR037075">
    <property type="entry name" value="HCHO-activating_enzyme_sf"/>
</dbReference>
<feature type="binding site" evidence="7">
    <location>
        <position position="83"/>
    </location>
    <ligand>
        <name>substrate</name>
    </ligand>
</feature>
<dbReference type="PANTHER" id="PTHR35039">
    <property type="entry name" value="3-KETO-L-GULONATE-6-PHOSPHATE DECARBOXYLASE SGBH-RELATED"/>
    <property type="match status" value="1"/>
</dbReference>
<evidence type="ECO:0000256" key="4">
    <source>
        <dbReference type="ARBA" id="ARBA00052457"/>
    </source>
</evidence>
<dbReference type="HAMAP" id="MF_01268">
    <property type="entry name" value="Fae_Hps"/>
    <property type="match status" value="1"/>
</dbReference>
<dbReference type="GO" id="GO:0033982">
    <property type="term" value="F:3-dehydro-L-gulonate-6-phosphate decarboxylase activity"/>
    <property type="evidence" value="ECO:0007669"/>
    <property type="project" value="TreeGrafter"/>
</dbReference>
<dbReference type="CDD" id="cd04726">
    <property type="entry name" value="KGPDC_HPS"/>
    <property type="match status" value="1"/>
</dbReference>
<comment type="similarity">
    <text evidence="7">In the C-terminal section; belongs to the HPS/KGPDC family. HPS subfamily.</text>
</comment>
<dbReference type="InterPro" id="IPR001754">
    <property type="entry name" value="OMPdeCOase_dom"/>
</dbReference>
<dbReference type="NCBIfam" id="TIGR03126">
    <property type="entry name" value="one_C_fae"/>
    <property type="match status" value="1"/>
</dbReference>
<gene>
    <name evidence="9" type="primary">faeB-hpsB</name>
    <name evidence="7" type="synonym">fae-hps</name>
    <name evidence="9" type="ORF">EMLJLAPB_00953</name>
</gene>
<evidence type="ECO:0000256" key="2">
    <source>
        <dbReference type="ARBA" id="ARBA00023268"/>
    </source>
</evidence>
<dbReference type="GO" id="GO:0016051">
    <property type="term" value="P:carbohydrate biosynthetic process"/>
    <property type="evidence" value="ECO:0007669"/>
    <property type="project" value="UniProtKB-UniRule"/>
</dbReference>
<protein>
    <recommendedName>
        <fullName evidence="7">Bifunctional enzyme Fae/Hps</fullName>
    </recommendedName>
    <domain>
        <recommendedName>
            <fullName evidence="7">5,6,7,8-tetrahydromethanopterin hydro-lyase</fullName>
            <ecNumber evidence="7">4.2.1.147</ecNumber>
        </recommendedName>
        <alternativeName>
            <fullName evidence="7">Formaldehyde-activating enzyme</fullName>
            <shortName evidence="7">Fae</shortName>
        </alternativeName>
    </domain>
    <domain>
        <recommendedName>
            <fullName evidence="7">3-hexulose-6-phosphate synthase</fullName>
            <shortName evidence="7">HPS</shortName>
            <ecNumber evidence="7">4.1.2.43</ecNumber>
        </recommendedName>
        <alternativeName>
            <fullName evidence="7">D-arabino-3-hexulose-6-phosphate formaldehyde lyase</fullName>
        </alternativeName>
    </domain>
</protein>
<comment type="catalytic activity">
    <reaction evidence="7">
        <text>D-ribulose 5-phosphate + formaldehyde = D-arabino-hex-3-ulose 6-phosphate</text>
        <dbReference type="Rhea" id="RHEA:25201"/>
        <dbReference type="ChEBI" id="CHEBI:16842"/>
        <dbReference type="ChEBI" id="CHEBI:58121"/>
        <dbReference type="ChEBI" id="CHEBI:58542"/>
        <dbReference type="EC" id="4.1.2.43"/>
    </reaction>
</comment>
<evidence type="ECO:0000256" key="6">
    <source>
        <dbReference type="ARBA" id="ARBA00061519"/>
    </source>
</evidence>
<proteinExistence type="inferred from homology"/>
<comment type="function">
    <text evidence="5 7">Catalyzes the condensation of formaldehyde with tetrahydromethanopterin (H(4)MPT) to 5,10-methylenetetrahydromethanopterin.</text>
</comment>
<evidence type="ECO:0000256" key="1">
    <source>
        <dbReference type="ARBA" id="ARBA00023239"/>
    </source>
</evidence>
<dbReference type="GO" id="GO:0043801">
    <property type="term" value="F:hexulose-6-phosphate synthase activity"/>
    <property type="evidence" value="ECO:0007669"/>
    <property type="project" value="UniProtKB-UniRule"/>
</dbReference>
<comment type="function">
    <text evidence="7">Catalyzes the reversible formation of ribulose-5-phosphate and formaldehyde from 3-hexulose-6-phosphate.</text>
</comment>
<dbReference type="SUPFAM" id="SSF54211">
    <property type="entry name" value="Ribosomal protein S5 domain 2-like"/>
    <property type="match status" value="1"/>
</dbReference>
<comment type="pathway">
    <text evidence="7">Carbohydrate biosynthesis; D-ribose 5-phosphate biosynthesis.</text>
</comment>
<dbReference type="InterPro" id="IPR041710">
    <property type="entry name" value="HPS/KGPDC"/>
</dbReference>
<dbReference type="EC" id="4.2.1.147" evidence="7"/>
<dbReference type="InterPro" id="IPR014826">
    <property type="entry name" value="HCHO-activating_enzyme"/>
</dbReference>
<evidence type="ECO:0000313" key="9">
    <source>
        <dbReference type="EMBL" id="CAD6494795.1"/>
    </source>
</evidence>
<dbReference type="PANTHER" id="PTHR35039:SF3">
    <property type="entry name" value="3-KETO-L-GULONATE-6-PHOSPHATE DECARBOXYLASE SGBH-RELATED"/>
    <property type="match status" value="1"/>
</dbReference>
<dbReference type="EMBL" id="CAJHIS010000032">
    <property type="protein sequence ID" value="CAD6494795.1"/>
    <property type="molecule type" value="Genomic_DNA"/>
</dbReference>
<dbReference type="GO" id="GO:0006207">
    <property type="term" value="P:'de novo' pyrimidine nucleobase biosynthetic process"/>
    <property type="evidence" value="ECO:0007669"/>
    <property type="project" value="InterPro"/>
</dbReference>
<feature type="region of interest" description="Formaldehyde-activating enzyme" evidence="7">
    <location>
        <begin position="1"/>
        <end position="161"/>
    </location>
</feature>
<dbReference type="SUPFAM" id="SSF51366">
    <property type="entry name" value="Ribulose-phoshate binding barrel"/>
    <property type="match status" value="1"/>
</dbReference>
<keyword evidence="3 7" id="KW-0119">Carbohydrate metabolism</keyword>
<organism evidence="9 10">
    <name type="scientific">Candidatus Argoarchaeum ethanivorans</name>
    <dbReference type="NCBI Taxonomy" id="2608793"/>
    <lineage>
        <taxon>Archaea</taxon>
        <taxon>Methanobacteriati</taxon>
        <taxon>Methanobacteriota</taxon>
        <taxon>Stenosarchaea group</taxon>
        <taxon>Methanomicrobia</taxon>
        <taxon>Methanosarcinales</taxon>
        <taxon>Methanosarcinales incertae sedis</taxon>
        <taxon>GOM Arc I cluster</taxon>
        <taxon>Candidatus Argoarchaeum</taxon>
    </lineage>
</organism>
<comment type="similarity">
    <text evidence="7">In the N-terminal section; belongs to the formaldehyde-activating enzyme family.</text>
</comment>
<dbReference type="AlphaFoldDB" id="A0A811TBS9"/>
<accession>A0A811TBS9</accession>
<comment type="catalytic activity">
    <reaction evidence="4 7">
        <text>5,6,7,8-tetrahydromethanopterin + formaldehyde = 5,10-methylenetetrahydromethanopterin + H2O</text>
        <dbReference type="Rhea" id="RHEA:24678"/>
        <dbReference type="ChEBI" id="CHEBI:15377"/>
        <dbReference type="ChEBI" id="CHEBI:16842"/>
        <dbReference type="ChEBI" id="CHEBI:57818"/>
        <dbReference type="ChEBI" id="CHEBI:58103"/>
        <dbReference type="EC" id="4.2.1.147"/>
    </reaction>
</comment>
<dbReference type="InterPro" id="IPR013785">
    <property type="entry name" value="Aldolase_TIM"/>
</dbReference>
<dbReference type="UniPathway" id="UPA00293"/>
<dbReference type="Proteomes" id="UP000634805">
    <property type="component" value="Unassembled WGS sequence"/>
</dbReference>
<dbReference type="Pfam" id="PF00215">
    <property type="entry name" value="OMPdecase"/>
    <property type="match status" value="1"/>
</dbReference>
<feature type="active site" description="Proton donor" evidence="7">
    <location>
        <position position="17"/>
    </location>
</feature>
<dbReference type="InterPro" id="IPR020868">
    <property type="entry name" value="Fae/Hps"/>
</dbReference>
<evidence type="ECO:0000256" key="3">
    <source>
        <dbReference type="ARBA" id="ARBA00023277"/>
    </source>
</evidence>
<dbReference type="GO" id="GO:0004590">
    <property type="term" value="F:orotidine-5'-phosphate decarboxylase activity"/>
    <property type="evidence" value="ECO:0007669"/>
    <property type="project" value="InterPro"/>
</dbReference>
<evidence type="ECO:0000313" key="10">
    <source>
        <dbReference type="Proteomes" id="UP000634805"/>
    </source>
</evidence>
<feature type="binding site" evidence="7">
    <location>
        <position position="68"/>
    </location>
    <ligand>
        <name>substrate</name>
    </ligand>
</feature>
<keyword evidence="2 7" id="KW-0511">Multifunctional enzyme</keyword>
<dbReference type="Gene3D" id="3.30.230.60">
    <property type="entry name" value="Formaldehyde-activating enzyme"/>
    <property type="match status" value="1"/>
</dbReference>
<dbReference type="SMART" id="SM00934">
    <property type="entry name" value="OMPdecase"/>
    <property type="match status" value="1"/>
</dbReference>
<name>A0A811TBS9_9EURY</name>
<dbReference type="GO" id="GO:0016840">
    <property type="term" value="F:carbon-nitrogen lyase activity"/>
    <property type="evidence" value="ECO:0007669"/>
    <property type="project" value="InterPro"/>
</dbReference>
<dbReference type="GO" id="GO:0016836">
    <property type="term" value="F:hydro-lyase activity"/>
    <property type="evidence" value="ECO:0007669"/>
    <property type="project" value="UniProtKB-UniRule"/>
</dbReference>
<feature type="binding site" evidence="7">
    <location>
        <position position="66"/>
    </location>
    <ligand>
        <name>substrate</name>
    </ligand>
</feature>
<sequence length="400" mass="43750">MFLIGEALIGSAPELAHIDLVIGDKNGPVGSAFAAGMTQLSAGHTPVLSVIRPNLLTKPATLIVPKVTMKKTEQVNQIFGPAQNAVALAIADSVEEELIPQDKAEEWVVIASVFIHPDAKDYSKIYRYNYGATKLAIQRAMEQFPSINTVLDEKNRAAHPVMGFKVTRLWDPPYLQVAIDVPDIDYVQQILKEMPQSDHLIIEAGTPLIKRYGVDVIEKIREARNNPFIVADLKTLDTGNLEVRMAADATADAVVISGLAPTSTIEKAIKEAKKTGVYSVIDMLNVKDAAGLIDNLSVKPNIVELHRAIDLENTVATGWDSIQKIKKISGKILVAVAGGIRIDKLKPSDHTVDEALAAGADIIVVGRDITKAKDVRLKTEQFLEHMKKPEIDQYRIMTDF</sequence>
<feature type="domain" description="Orotidine 5'-phosphate decarboxylase" evidence="8">
    <location>
        <begin position="174"/>
        <end position="382"/>
    </location>
</feature>
<dbReference type="Pfam" id="PF08714">
    <property type="entry name" value="Fae"/>
    <property type="match status" value="1"/>
</dbReference>
<comment type="caution">
    <text evidence="9">The sequence shown here is derived from an EMBL/GenBank/DDBJ whole genome shotgun (WGS) entry which is preliminary data.</text>
</comment>
<evidence type="ECO:0000256" key="7">
    <source>
        <dbReference type="HAMAP-Rule" id="MF_01268"/>
    </source>
</evidence>
<reference evidence="9" key="1">
    <citation type="submission" date="2020-10" db="EMBL/GenBank/DDBJ databases">
        <authorList>
            <person name="Hahn C.J."/>
            <person name="Laso-Perez R."/>
            <person name="Vulcano F."/>
            <person name="Vaziourakis K.-M."/>
            <person name="Stokke R."/>
            <person name="Steen I.H."/>
            <person name="Teske A."/>
            <person name="Boetius A."/>
            <person name="Liebeke M."/>
            <person name="Amann R."/>
            <person name="Knittel K."/>
        </authorList>
    </citation>
    <scope>NUCLEOTIDE SEQUENCE</scope>
    <source>
        <strain evidence="9">Gfbio:e3339647-f889-4370-9287-4fb5cb688e4c:AG392D22_GoMArc1</strain>
    </source>
</reference>
<dbReference type="Gene3D" id="3.20.20.70">
    <property type="entry name" value="Aldolase class I"/>
    <property type="match status" value="1"/>
</dbReference>
<evidence type="ECO:0000259" key="8">
    <source>
        <dbReference type="SMART" id="SM00934"/>
    </source>
</evidence>
<evidence type="ECO:0000256" key="5">
    <source>
        <dbReference type="ARBA" id="ARBA00056998"/>
    </source>
</evidence>
<comment type="similarity">
    <text evidence="6">Belongs to the formaldehyde-activating enzyme family.</text>
</comment>
<feature type="region of interest" description="3-hexulose-6-phosphate synthase" evidence="7">
    <location>
        <begin position="162"/>
        <end position="400"/>
    </location>
</feature>